<comment type="caution">
    <text evidence="2">The sequence shown here is derived from an EMBL/GenBank/DDBJ whole genome shotgun (WGS) entry which is preliminary data.</text>
</comment>
<dbReference type="STRING" id="1423795.FD12_GL001708"/>
<proteinExistence type="inferred from homology"/>
<dbReference type="SUPFAM" id="SSF52799">
    <property type="entry name" value="(Phosphotyrosine protein) phosphatases II"/>
    <property type="match status" value="1"/>
</dbReference>
<dbReference type="Gene3D" id="3.90.190.10">
    <property type="entry name" value="Protein tyrosine phosphatase superfamily"/>
    <property type="match status" value="1"/>
</dbReference>
<dbReference type="EMBL" id="BKAM01000011">
    <property type="protein sequence ID" value="GEP72225.1"/>
    <property type="molecule type" value="Genomic_DNA"/>
</dbReference>
<reference evidence="2 3" key="1">
    <citation type="submission" date="2019-07" db="EMBL/GenBank/DDBJ databases">
        <title>Whole genome shotgun sequence of Lactobacillus rapi NBRC 109618.</title>
        <authorList>
            <person name="Hosoyama A."/>
            <person name="Uohara A."/>
            <person name="Ohji S."/>
            <person name="Ichikawa N."/>
        </authorList>
    </citation>
    <scope>NUCLEOTIDE SEQUENCE [LARGE SCALE GENOMIC DNA]</scope>
    <source>
        <strain evidence="2 3">NBRC 109618</strain>
    </source>
</reference>
<accession>A0A512PM06</accession>
<dbReference type="RefSeq" id="WP_082622158.1">
    <property type="nucleotide sequence ID" value="NZ_BKAM01000011.1"/>
</dbReference>
<sequence length="291" mass="32988">MNDHHFIRITLFAATCLSWGLLQPTAVKASAQKIYGTPIHLTGTVNTHDLGGIVAKNGWHIKPKRLIRSAALAHLTKTDRWKLTKNVNVKVVCDFRSTGEIKVAKDAKLSGVAYRHDSVMADKNFGVHTTRQYANQLANKQPNNMQLFYQKMVTSSHSIKAYRSFMNQLLKQKHGALLYHCTYGKDRTGIATMLILACLGVSKQTIMKNYLASNHDLKGTVHKEYQQLKRVTHNKRALANFKRSKSAKAAYLDAAYRAIDQRYGSMKHYQKAALRLSNSDVHKLRMMYLTK</sequence>
<dbReference type="InterPro" id="IPR029021">
    <property type="entry name" value="Prot-tyrosine_phosphatase-like"/>
</dbReference>
<evidence type="ECO:0000313" key="2">
    <source>
        <dbReference type="EMBL" id="GEP72225.1"/>
    </source>
</evidence>
<dbReference type="AlphaFoldDB" id="A0A512PM06"/>
<dbReference type="InterPro" id="IPR026893">
    <property type="entry name" value="Tyr/Ser_Pase_IphP-type"/>
</dbReference>
<dbReference type="Proteomes" id="UP000321569">
    <property type="component" value="Unassembled WGS sequence"/>
</dbReference>
<dbReference type="Pfam" id="PF13350">
    <property type="entry name" value="Y_phosphatase3"/>
    <property type="match status" value="1"/>
</dbReference>
<name>A0A512PM06_9LACO</name>
<dbReference type="OrthoDB" id="1188001at2"/>
<evidence type="ECO:0000313" key="3">
    <source>
        <dbReference type="Proteomes" id="UP000321569"/>
    </source>
</evidence>
<dbReference type="PANTHER" id="PTHR31126">
    <property type="entry name" value="TYROSINE-PROTEIN PHOSPHATASE"/>
    <property type="match status" value="1"/>
</dbReference>
<comment type="similarity">
    <text evidence="1">Belongs to the protein-tyrosine phosphatase family.</text>
</comment>
<gene>
    <name evidence="2" type="ORF">LRA02_10930</name>
</gene>
<organism evidence="2 3">
    <name type="scientific">Lentilactobacillus rapi</name>
    <dbReference type="NCBI Taxonomy" id="481723"/>
    <lineage>
        <taxon>Bacteria</taxon>
        <taxon>Bacillati</taxon>
        <taxon>Bacillota</taxon>
        <taxon>Bacilli</taxon>
        <taxon>Lactobacillales</taxon>
        <taxon>Lactobacillaceae</taxon>
        <taxon>Lentilactobacillus</taxon>
    </lineage>
</organism>
<dbReference type="GO" id="GO:0004721">
    <property type="term" value="F:phosphoprotein phosphatase activity"/>
    <property type="evidence" value="ECO:0007669"/>
    <property type="project" value="InterPro"/>
</dbReference>
<protein>
    <submittedName>
        <fullName evidence="2">Protein-tyrosine-phosphatase</fullName>
    </submittedName>
</protein>
<evidence type="ECO:0000256" key="1">
    <source>
        <dbReference type="ARBA" id="ARBA00009580"/>
    </source>
</evidence>
<dbReference type="PANTHER" id="PTHR31126:SF1">
    <property type="entry name" value="TYROSINE SPECIFIC PROTEIN PHOSPHATASES DOMAIN-CONTAINING PROTEIN"/>
    <property type="match status" value="1"/>
</dbReference>